<gene>
    <name evidence="2" type="ORF">M0L20_19675</name>
</gene>
<feature type="chain" id="PRO_5046665151" description="DUF4369 domain-containing protein" evidence="1">
    <location>
        <begin position="21"/>
        <end position="197"/>
    </location>
</feature>
<organism evidence="2 3">
    <name type="scientific">Spirosoma liriopis</name>
    <dbReference type="NCBI Taxonomy" id="2937440"/>
    <lineage>
        <taxon>Bacteria</taxon>
        <taxon>Pseudomonadati</taxon>
        <taxon>Bacteroidota</taxon>
        <taxon>Cytophagia</taxon>
        <taxon>Cytophagales</taxon>
        <taxon>Cytophagaceae</taxon>
        <taxon>Spirosoma</taxon>
    </lineage>
</organism>
<evidence type="ECO:0000256" key="1">
    <source>
        <dbReference type="SAM" id="SignalP"/>
    </source>
</evidence>
<sequence>MRNGSLILAAVVFGSSTLWAQHRVTPPSTIFIPVDQTPTPNYQYHDGTATLIDGTVLQGRFRYNGRNTFVYRTGGQAPSKRIGFSMIRRLAVAGADSTTTTRSDSTIFVRLGRRLYRQLTGGTTMVVDRRFSVDEERGRIGQRLYVLDDNGDFHRFSSLQKLNKWFYAFRERSGKSLPDVFLNENEIVKAVARINGE</sequence>
<keyword evidence="3" id="KW-1185">Reference proteome</keyword>
<reference evidence="2 3" key="1">
    <citation type="submission" date="2022-04" db="EMBL/GenBank/DDBJ databases">
        <title>Spirosoma sp. strain RP8 genome sequencing and assembly.</title>
        <authorList>
            <person name="Jung Y."/>
        </authorList>
    </citation>
    <scope>NUCLEOTIDE SEQUENCE [LARGE SCALE GENOMIC DNA]</scope>
    <source>
        <strain evidence="2 3">RP8</strain>
    </source>
</reference>
<evidence type="ECO:0008006" key="4">
    <source>
        <dbReference type="Google" id="ProtNLM"/>
    </source>
</evidence>
<evidence type="ECO:0000313" key="2">
    <source>
        <dbReference type="EMBL" id="MCK8494094.1"/>
    </source>
</evidence>
<protein>
    <recommendedName>
        <fullName evidence="4">DUF4369 domain-containing protein</fullName>
    </recommendedName>
</protein>
<proteinExistence type="predicted"/>
<dbReference type="RefSeq" id="WP_248478678.1">
    <property type="nucleotide sequence ID" value="NZ_JALPRF010000003.1"/>
</dbReference>
<evidence type="ECO:0000313" key="3">
    <source>
        <dbReference type="Proteomes" id="UP001202180"/>
    </source>
</evidence>
<keyword evidence="1" id="KW-0732">Signal</keyword>
<feature type="signal peptide" evidence="1">
    <location>
        <begin position="1"/>
        <end position="20"/>
    </location>
</feature>
<comment type="caution">
    <text evidence="2">The sequence shown here is derived from an EMBL/GenBank/DDBJ whole genome shotgun (WGS) entry which is preliminary data.</text>
</comment>
<name>A0ABT0HPK0_9BACT</name>
<dbReference type="EMBL" id="JALPRF010000003">
    <property type="protein sequence ID" value="MCK8494094.1"/>
    <property type="molecule type" value="Genomic_DNA"/>
</dbReference>
<accession>A0ABT0HPK0</accession>
<dbReference type="Proteomes" id="UP001202180">
    <property type="component" value="Unassembled WGS sequence"/>
</dbReference>